<accession>A0ABS1CJR3</accession>
<evidence type="ECO:0000259" key="1">
    <source>
        <dbReference type="Pfam" id="PF03050"/>
    </source>
</evidence>
<dbReference type="PANTHER" id="PTHR33678:SF2">
    <property type="match status" value="1"/>
</dbReference>
<name>A0ABS1CJR3_9GAMM</name>
<dbReference type="InterPro" id="IPR004291">
    <property type="entry name" value="Transposase_IS66_central"/>
</dbReference>
<reference evidence="2 3" key="1">
    <citation type="journal article" date="2020" name="Microorganisms">
        <title>Osmotic Adaptation and Compatible Solute Biosynthesis of Phototrophic Bacteria as Revealed from Genome Analyses.</title>
        <authorList>
            <person name="Imhoff J.F."/>
            <person name="Rahn T."/>
            <person name="Kunzel S."/>
            <person name="Keller A."/>
            <person name="Neulinger S.C."/>
        </authorList>
    </citation>
    <scope>NUCLEOTIDE SEQUENCE [LARGE SCALE GENOMIC DNA]</scope>
    <source>
        <strain evidence="2 3">DSM 6210</strain>
    </source>
</reference>
<dbReference type="InterPro" id="IPR052344">
    <property type="entry name" value="Transposase-related"/>
</dbReference>
<dbReference type="PANTHER" id="PTHR33678">
    <property type="entry name" value="BLL1576 PROTEIN"/>
    <property type="match status" value="1"/>
</dbReference>
<evidence type="ECO:0000313" key="2">
    <source>
        <dbReference type="EMBL" id="MBK1632160.1"/>
    </source>
</evidence>
<gene>
    <name evidence="2" type="ORF">CKO31_15725</name>
</gene>
<dbReference type="Pfam" id="PF03050">
    <property type="entry name" value="DDE_Tnp_IS66"/>
    <property type="match status" value="1"/>
</dbReference>
<comment type="caution">
    <text evidence="2">The sequence shown here is derived from an EMBL/GenBank/DDBJ whole genome shotgun (WGS) entry which is preliminary data.</text>
</comment>
<proteinExistence type="predicted"/>
<sequence>MRALARELLNDWNTFWVVLDYPDFPLTNNEAERALRHWVIARRIGMGTRTPQGTRAFALLASVIETCRKRSASPWSYLADAVRERRKGLAAPPLPAAA</sequence>
<keyword evidence="3" id="KW-1185">Reference proteome</keyword>
<feature type="domain" description="Transposase IS66 central" evidence="1">
    <location>
        <begin position="2"/>
        <end position="55"/>
    </location>
</feature>
<protein>
    <recommendedName>
        <fullName evidence="1">Transposase IS66 central domain-containing protein</fullName>
    </recommendedName>
</protein>
<evidence type="ECO:0000313" key="3">
    <source>
        <dbReference type="Proteomes" id="UP000748752"/>
    </source>
</evidence>
<dbReference type="Proteomes" id="UP000748752">
    <property type="component" value="Unassembled WGS sequence"/>
</dbReference>
<dbReference type="EMBL" id="NRRV01000041">
    <property type="protein sequence ID" value="MBK1632160.1"/>
    <property type="molecule type" value="Genomic_DNA"/>
</dbReference>
<organism evidence="2 3">
    <name type="scientific">Thiohalocapsa halophila</name>
    <dbReference type="NCBI Taxonomy" id="69359"/>
    <lineage>
        <taxon>Bacteria</taxon>
        <taxon>Pseudomonadati</taxon>
        <taxon>Pseudomonadota</taxon>
        <taxon>Gammaproteobacteria</taxon>
        <taxon>Chromatiales</taxon>
        <taxon>Chromatiaceae</taxon>
        <taxon>Thiohalocapsa</taxon>
    </lineage>
</organism>